<dbReference type="SUPFAM" id="SSF55729">
    <property type="entry name" value="Acyl-CoA N-acyltransferases (Nat)"/>
    <property type="match status" value="1"/>
</dbReference>
<reference evidence="2" key="1">
    <citation type="submission" date="2019-10" db="EMBL/GenBank/DDBJ databases">
        <title>Antimicrobial potential of Antarctic Bacteria.</title>
        <authorList>
            <person name="Benaud N."/>
            <person name="Edwards R.J."/>
            <person name="Ferrari B.C."/>
        </authorList>
    </citation>
    <scope>NUCLEOTIDE SEQUENCE [LARGE SCALE GENOMIC DNA]</scope>
    <source>
        <strain evidence="2">NBSH44</strain>
    </source>
</reference>
<keyword evidence="2" id="KW-1185">Reference proteome</keyword>
<organism evidence="1 2">
    <name type="scientific">Streptomyces finlayi</name>
    <dbReference type="NCBI Taxonomy" id="67296"/>
    <lineage>
        <taxon>Bacteria</taxon>
        <taxon>Bacillati</taxon>
        <taxon>Actinomycetota</taxon>
        <taxon>Actinomycetes</taxon>
        <taxon>Kitasatosporales</taxon>
        <taxon>Streptomycetaceae</taxon>
        <taxon>Streptomyces</taxon>
    </lineage>
</organism>
<gene>
    <name evidence="1" type="ORF">F0344_26975</name>
</gene>
<dbReference type="InterPro" id="IPR016181">
    <property type="entry name" value="Acyl_CoA_acyltransferase"/>
</dbReference>
<name>A0A7G7BQY8_9ACTN</name>
<sequence length="73" mass="8340">MTAGPHFVLRPWELSDLPQPWITGSVRTAEAAGFRREGLLRSWQRVGERRRDMLMYASVNEERPSGGRAATDR</sequence>
<dbReference type="RefSeq" id="WP_185301217.1">
    <property type="nucleotide sequence ID" value="NZ_CP045702.1"/>
</dbReference>
<dbReference type="AlphaFoldDB" id="A0A7G7BQY8"/>
<dbReference type="Proteomes" id="UP000515307">
    <property type="component" value="Chromosome"/>
</dbReference>
<evidence type="ECO:0008006" key="3">
    <source>
        <dbReference type="Google" id="ProtNLM"/>
    </source>
</evidence>
<protein>
    <recommendedName>
        <fullName evidence="3">GNAT family N-acetyltransferase</fullName>
    </recommendedName>
</protein>
<dbReference type="KEGG" id="sfiy:F0344_26975"/>
<evidence type="ECO:0000313" key="1">
    <source>
        <dbReference type="EMBL" id="QNE77753.1"/>
    </source>
</evidence>
<accession>A0A7G7BQY8</accession>
<dbReference type="Gene3D" id="3.40.630.30">
    <property type="match status" value="1"/>
</dbReference>
<proteinExistence type="predicted"/>
<dbReference type="EMBL" id="CP045702">
    <property type="protein sequence ID" value="QNE77753.1"/>
    <property type="molecule type" value="Genomic_DNA"/>
</dbReference>
<evidence type="ECO:0000313" key="2">
    <source>
        <dbReference type="Proteomes" id="UP000515307"/>
    </source>
</evidence>